<dbReference type="EC" id="2.3.1.40" evidence="6"/>
<keyword evidence="7" id="KW-1185">Reference proteome</keyword>
<dbReference type="SMART" id="SM00563">
    <property type="entry name" value="PlsC"/>
    <property type="match status" value="1"/>
</dbReference>
<sequence length="1119" mass="117909">MVLSARFAPLFWTQFLTAFNDNLLKNALVFLILFRVSAEGAAPLVALCGAIFILPFLLLSGLGGELADRHDKALVARRLKLAEIAVAALGATGLLLGSIPVMMVALAGFGVGSALFGPIKYGILPDLLPASELPTANAWVEGATFAAILGGTLLAGLLAAGSPVVPGALMLALAVAGWLTARRIPATGPAAPELRIEPNVLRSTAGLVSGLRTDRRVFAASLMVSWFWAVGAVLLSLLPVIVTGTLGGSEAMVSAVLALFAVAVAIGSGLAAWICRGRIVLLPAPLAALAMAGFGLDLAFALSGDPSTTRALVDFTGMAFASAFLVVPTFAAVQAWAPAASRARTVAGANALSAGFMVAGGIALALVQAAGLPLPGILAALALLNLGAAVLMLRKLPTNPVRDAASLYFRIFHRMEVEGLANLDAAGPNPILVLNHASFLDAPLALALTERDPVFAIDHVTATRPWVKPFLRFVRALPLDPSRPISTRTLIKAAEAGEPLVIFPEGRITVTGSLMKLYDGAAMVAARTGAPVVPIRIEGLERSYFSRLGDGQVRRSLFPKVRVTILPPERIGVPEGGTARARRALAGAQLGRVMSGLVFRTERTDLTILEKITAQARRDGLGRLALEDPVTGAMTYGTLLTAARVLSARFALMFPNEPHLGLMLPNANGTVATFLGLVSAGKVPAMINFTAGAANIRAACRAAETRTILSSRAFVERAKLQPLVDELSTDHVFVWLEDVRASLGTLEKLRGRLARSRPLAKRDADDPAAILFTSGSEGAPKGVVLSHRNILVNIAQIAASIDFGAHDKVFNVLPMFHSFGLSAATLLPLVSGVPVYLYPSPLHYRIVPELIYAANATILFGTDTFLAGYARTAHPYDLRSLRYVFAGAEPVKATTRRTYGDRFGIRLFEGYGVTEASPVLALNTAMHNRPGTVGRLLPGIEHRLEPVEGVETGGRLHVRGGNVMLGYLRSDRPGHLERLADGWHDTGDIVSIDADGFVRIEGRAKRFAKIGGEMISLAAVEALAGDLWPGAPSAVVAEPDPRKGERLVLLTQHPAATRADFSAFARSRGASELMVPSQVRIVERLPLLGTGKLDYAALPALLAGLSTPSNDDRPSDVEA</sequence>
<feature type="transmembrane region" description="Helical" evidence="4">
    <location>
        <begin position="280"/>
        <end position="303"/>
    </location>
</feature>
<evidence type="ECO:0000259" key="5">
    <source>
        <dbReference type="SMART" id="SM00563"/>
    </source>
</evidence>
<dbReference type="Gene3D" id="3.30.300.30">
    <property type="match status" value="1"/>
</dbReference>
<keyword evidence="6" id="KW-0436">Ligase</keyword>
<evidence type="ECO:0000256" key="4">
    <source>
        <dbReference type="SAM" id="Phobius"/>
    </source>
</evidence>
<proteinExistence type="predicted"/>
<dbReference type="InterPro" id="IPR020845">
    <property type="entry name" value="AMP-binding_CS"/>
</dbReference>
<evidence type="ECO:0000313" key="7">
    <source>
        <dbReference type="Proteomes" id="UP000542776"/>
    </source>
</evidence>
<name>A0A7W6MLX9_9HYPH</name>
<dbReference type="CDD" id="cd07989">
    <property type="entry name" value="LPLAT_AGPAT-like"/>
    <property type="match status" value="1"/>
</dbReference>
<dbReference type="InterPro" id="IPR042099">
    <property type="entry name" value="ANL_N_sf"/>
</dbReference>
<dbReference type="PROSITE" id="PS00455">
    <property type="entry name" value="AMP_BINDING"/>
    <property type="match status" value="1"/>
</dbReference>
<feature type="transmembrane region" description="Helical" evidence="4">
    <location>
        <begin position="41"/>
        <end position="64"/>
    </location>
</feature>
<dbReference type="EC" id="6.2.1.20" evidence="6"/>
<dbReference type="InterPro" id="IPR011701">
    <property type="entry name" value="MFS"/>
</dbReference>
<organism evidence="6 7">
    <name type="scientific">Aureimonas pseudogalii</name>
    <dbReference type="NCBI Taxonomy" id="1744844"/>
    <lineage>
        <taxon>Bacteria</taxon>
        <taxon>Pseudomonadati</taxon>
        <taxon>Pseudomonadota</taxon>
        <taxon>Alphaproteobacteria</taxon>
        <taxon>Hyphomicrobiales</taxon>
        <taxon>Aurantimonadaceae</taxon>
        <taxon>Aureimonas</taxon>
    </lineage>
</organism>
<dbReference type="Pfam" id="PF07690">
    <property type="entry name" value="MFS_1"/>
    <property type="match status" value="1"/>
</dbReference>
<feature type="transmembrane region" description="Helical" evidence="4">
    <location>
        <begin position="349"/>
        <end position="370"/>
    </location>
</feature>
<dbReference type="InterPro" id="IPR050237">
    <property type="entry name" value="ATP-dep_AMP-bd_enzyme"/>
</dbReference>
<feature type="transmembrane region" description="Helical" evidence="4">
    <location>
        <begin position="84"/>
        <end position="117"/>
    </location>
</feature>
<dbReference type="GO" id="GO:0022857">
    <property type="term" value="F:transmembrane transporter activity"/>
    <property type="evidence" value="ECO:0007669"/>
    <property type="project" value="InterPro"/>
</dbReference>
<keyword evidence="6" id="KW-0012">Acyltransferase</keyword>
<dbReference type="InterPro" id="IPR002123">
    <property type="entry name" value="Plipid/glycerol_acylTrfase"/>
</dbReference>
<evidence type="ECO:0000256" key="2">
    <source>
        <dbReference type="ARBA" id="ARBA00022989"/>
    </source>
</evidence>
<keyword evidence="1 4" id="KW-0812">Transmembrane</keyword>
<dbReference type="SUPFAM" id="SSF103473">
    <property type="entry name" value="MFS general substrate transporter"/>
    <property type="match status" value="1"/>
</dbReference>
<feature type="transmembrane region" description="Helical" evidence="4">
    <location>
        <begin position="217"/>
        <end position="241"/>
    </location>
</feature>
<dbReference type="Gene3D" id="1.20.1250.20">
    <property type="entry name" value="MFS general substrate transporter like domains"/>
    <property type="match status" value="2"/>
</dbReference>
<comment type="caution">
    <text evidence="6">The sequence shown here is derived from an EMBL/GenBank/DDBJ whole genome shotgun (WGS) entry which is preliminary data.</text>
</comment>
<keyword evidence="6" id="KW-0808">Transferase</keyword>
<keyword evidence="3 4" id="KW-0472">Membrane</keyword>
<feature type="domain" description="Phospholipid/glycerol acyltransferase" evidence="5">
    <location>
        <begin position="430"/>
        <end position="540"/>
    </location>
</feature>
<dbReference type="Proteomes" id="UP000542776">
    <property type="component" value="Unassembled WGS sequence"/>
</dbReference>
<evidence type="ECO:0000256" key="3">
    <source>
        <dbReference type="ARBA" id="ARBA00023136"/>
    </source>
</evidence>
<dbReference type="Pfam" id="PF00501">
    <property type="entry name" value="AMP-binding"/>
    <property type="match status" value="1"/>
</dbReference>
<dbReference type="InterPro" id="IPR036259">
    <property type="entry name" value="MFS_trans_sf"/>
</dbReference>
<protein>
    <submittedName>
        <fullName evidence="6">Acyl-[acyl-carrier-protein]-phospholipid O-acyltransferase/long-chain-fatty-acid--[acyl-carrier-protein] ligase</fullName>
        <ecNumber evidence="6">2.3.1.40</ecNumber>
        <ecNumber evidence="6">6.2.1.20</ecNumber>
    </submittedName>
</protein>
<dbReference type="NCBIfam" id="NF005291">
    <property type="entry name" value="PRK06814.1"/>
    <property type="match status" value="1"/>
</dbReference>
<dbReference type="CDD" id="cd06173">
    <property type="entry name" value="MFS_MefA_like"/>
    <property type="match status" value="1"/>
</dbReference>
<dbReference type="EMBL" id="JACIEK010000016">
    <property type="protein sequence ID" value="MBB4000229.1"/>
    <property type="molecule type" value="Genomic_DNA"/>
</dbReference>
<dbReference type="PANTHER" id="PTHR43767">
    <property type="entry name" value="LONG-CHAIN-FATTY-ACID--COA LIGASE"/>
    <property type="match status" value="1"/>
</dbReference>
<evidence type="ECO:0000256" key="1">
    <source>
        <dbReference type="ARBA" id="ARBA00022692"/>
    </source>
</evidence>
<keyword evidence="2 4" id="KW-1133">Transmembrane helix</keyword>
<dbReference type="InterPro" id="IPR000873">
    <property type="entry name" value="AMP-dep_synth/lig_dom"/>
</dbReference>
<dbReference type="PANTHER" id="PTHR43767:SF1">
    <property type="entry name" value="NONRIBOSOMAL PEPTIDE SYNTHASE PES1 (EUROFUNG)-RELATED"/>
    <property type="match status" value="1"/>
</dbReference>
<dbReference type="Pfam" id="PF01553">
    <property type="entry name" value="Acyltransferase"/>
    <property type="match status" value="1"/>
</dbReference>
<gene>
    <name evidence="6" type="ORF">GGR04_004105</name>
</gene>
<dbReference type="InterPro" id="IPR045851">
    <property type="entry name" value="AMP-bd_C_sf"/>
</dbReference>
<reference evidence="6 7" key="1">
    <citation type="submission" date="2020-08" db="EMBL/GenBank/DDBJ databases">
        <title>Genomic Encyclopedia of Type Strains, Phase IV (KMG-IV): sequencing the most valuable type-strain genomes for metagenomic binning, comparative biology and taxonomic classification.</title>
        <authorList>
            <person name="Goeker M."/>
        </authorList>
    </citation>
    <scope>NUCLEOTIDE SEQUENCE [LARGE SCALE GENOMIC DNA]</scope>
    <source>
        <strain evidence="6 7">DSM 102238</strain>
    </source>
</reference>
<dbReference type="AlphaFoldDB" id="A0A7W6MLX9"/>
<accession>A0A7W6MLX9</accession>
<dbReference type="SUPFAM" id="SSF56801">
    <property type="entry name" value="Acetyl-CoA synthetase-like"/>
    <property type="match status" value="1"/>
</dbReference>
<feature type="transmembrane region" description="Helical" evidence="4">
    <location>
        <begin position="253"/>
        <end position="273"/>
    </location>
</feature>
<feature type="transmembrane region" description="Helical" evidence="4">
    <location>
        <begin position="164"/>
        <end position="181"/>
    </location>
</feature>
<dbReference type="Gene3D" id="3.40.50.12780">
    <property type="entry name" value="N-terminal domain of ligase-like"/>
    <property type="match status" value="1"/>
</dbReference>
<dbReference type="GO" id="GO:0008779">
    <property type="term" value="F:acyl-[acyl-carrier-protein]-phospholipid O-acyltransferase activity"/>
    <property type="evidence" value="ECO:0007669"/>
    <property type="project" value="UniProtKB-EC"/>
</dbReference>
<dbReference type="SUPFAM" id="SSF69593">
    <property type="entry name" value="Glycerol-3-phosphate (1)-acyltransferase"/>
    <property type="match status" value="1"/>
</dbReference>
<evidence type="ECO:0000313" key="6">
    <source>
        <dbReference type="EMBL" id="MBB4000229.1"/>
    </source>
</evidence>
<dbReference type="GO" id="GO:0008922">
    <property type="term" value="F:long-chain fatty acid [acyl-carrier-protein] ligase activity"/>
    <property type="evidence" value="ECO:0007669"/>
    <property type="project" value="UniProtKB-EC"/>
</dbReference>
<feature type="transmembrane region" description="Helical" evidence="4">
    <location>
        <begin position="315"/>
        <end position="337"/>
    </location>
</feature>